<dbReference type="Proteomes" id="UP000238825">
    <property type="component" value="Chromosome"/>
</dbReference>
<evidence type="ECO:0000313" key="5">
    <source>
        <dbReference type="Proteomes" id="UP000238825"/>
    </source>
</evidence>
<reference evidence="4 5" key="1">
    <citation type="submission" date="2017-03" db="EMBL/GenBank/DDBJ databases">
        <title>The whole genome sequencing and assembly of Lysinibacillus sphaericus DSM 28T strain.</title>
        <authorList>
            <person name="Lee Y.-J."/>
            <person name="Yi H."/>
            <person name="Bahn Y.-S."/>
            <person name="Kim J.F."/>
            <person name="Lee D.-W."/>
        </authorList>
    </citation>
    <scope>NUCLEOTIDE SEQUENCE [LARGE SCALE GENOMIC DNA]</scope>
    <source>
        <strain evidence="4 5">DSM 28</strain>
    </source>
</reference>
<keyword evidence="1" id="KW-0472">Membrane</keyword>
<evidence type="ECO:0000313" key="4">
    <source>
        <dbReference type="EMBL" id="AVK97107.1"/>
    </source>
</evidence>
<dbReference type="Gene3D" id="3.30.565.40">
    <property type="entry name" value="Fervidobacterium nodosum Rt17-B1 like"/>
    <property type="match status" value="1"/>
</dbReference>
<dbReference type="InterPro" id="IPR037126">
    <property type="entry name" value="PdaC/RsiV-like_sf"/>
</dbReference>
<gene>
    <name evidence="4" type="ORF">LS41612_12965</name>
</gene>
<evidence type="ECO:0008006" key="6">
    <source>
        <dbReference type="Google" id="ProtNLM"/>
    </source>
</evidence>
<proteinExistence type="predicted"/>
<accession>A0A2S0K175</accession>
<feature type="domain" description="Deacetylase PdaC" evidence="3">
    <location>
        <begin position="109"/>
        <end position="200"/>
    </location>
</feature>
<organism evidence="4 5">
    <name type="scientific">Lysinibacillus sphaericus</name>
    <name type="common">Bacillus sphaericus</name>
    <dbReference type="NCBI Taxonomy" id="1421"/>
    <lineage>
        <taxon>Bacteria</taxon>
        <taxon>Bacillati</taxon>
        <taxon>Bacillota</taxon>
        <taxon>Bacilli</taxon>
        <taxon>Bacillales</taxon>
        <taxon>Bacillaceae</taxon>
        <taxon>Lysinibacillus</taxon>
    </lineage>
</organism>
<evidence type="ECO:0000259" key="2">
    <source>
        <dbReference type="Pfam" id="PF11738"/>
    </source>
</evidence>
<dbReference type="Pfam" id="PF11738">
    <property type="entry name" value="DUF3298"/>
    <property type="match status" value="1"/>
</dbReference>
<dbReference type="AlphaFoldDB" id="A0A2S0K175"/>
<keyword evidence="1" id="KW-1133">Transmembrane helix</keyword>
<feature type="transmembrane region" description="Helical" evidence="1">
    <location>
        <begin position="62"/>
        <end position="81"/>
    </location>
</feature>
<dbReference type="EMBL" id="CP019980">
    <property type="protein sequence ID" value="AVK97107.1"/>
    <property type="molecule type" value="Genomic_DNA"/>
</dbReference>
<protein>
    <recommendedName>
        <fullName evidence="6">Anti-sigma-V factor rsiV</fullName>
    </recommendedName>
</protein>
<dbReference type="InterPro" id="IPR021729">
    <property type="entry name" value="DUF3298"/>
</dbReference>
<dbReference type="Pfam" id="PF13739">
    <property type="entry name" value="PdaC"/>
    <property type="match status" value="1"/>
</dbReference>
<feature type="domain" description="DUF3298" evidence="2">
    <location>
        <begin position="228"/>
        <end position="310"/>
    </location>
</feature>
<evidence type="ECO:0000259" key="3">
    <source>
        <dbReference type="Pfam" id="PF13739"/>
    </source>
</evidence>
<evidence type="ECO:0000256" key="1">
    <source>
        <dbReference type="SAM" id="Phobius"/>
    </source>
</evidence>
<sequence>MKYEKSLGRTVEAIMKQHERKVLKRVIEENLLNKERIRKKVLTMAENETMPKKKDFLTFFKMKFIVIPLTACLLFMFFVNLSPTFALAMSKVPVLGAVVKVITIDEYIEKTDSIDAHIKIPQFSDIGNPSLENQINTMIKEKIESLAAKAKQDSAEFKKNFLGEGEDVRDINEYTPSTYKFDYEVKSSNAKILSFIINETETTNGLTFDTKYFYNIDLTTGKELTLEDLLGKDYEKIVDPEIERQVKERAKTDENLWSYYQEYYSSKGDGGIDEYTSKNFYINEQGNPVIFFYEYYIAPPYAGPQEFEIKR</sequence>
<keyword evidence="1" id="KW-0812">Transmembrane</keyword>
<dbReference type="InterPro" id="IPR025303">
    <property type="entry name" value="PdaC"/>
</dbReference>
<dbReference type="Gene3D" id="3.90.640.20">
    <property type="entry name" value="Heat-shock cognate protein, ATPase"/>
    <property type="match status" value="1"/>
</dbReference>
<name>A0A2S0K175_LYSSH</name>